<evidence type="ECO:0000313" key="7">
    <source>
        <dbReference type="EMBL" id="MES1929328.1"/>
    </source>
</evidence>
<dbReference type="CDD" id="cd08505">
    <property type="entry name" value="PBP2_NikA_DppA_OppA_like_18"/>
    <property type="match status" value="1"/>
</dbReference>
<comment type="caution">
    <text evidence="7">The sequence shown here is derived from an EMBL/GenBank/DDBJ whole genome shotgun (WGS) entry which is preliminary data.</text>
</comment>
<keyword evidence="8" id="KW-1185">Reference proteome</keyword>
<comment type="similarity">
    <text evidence="2">Belongs to the bacterial solute-binding protein 5 family.</text>
</comment>
<keyword evidence="5" id="KW-0812">Transmembrane</keyword>
<dbReference type="EMBL" id="APND01000002">
    <property type="protein sequence ID" value="MES1929328.1"/>
    <property type="molecule type" value="Genomic_DNA"/>
</dbReference>
<dbReference type="Gene3D" id="3.40.190.10">
    <property type="entry name" value="Periplasmic binding protein-like II"/>
    <property type="match status" value="1"/>
</dbReference>
<evidence type="ECO:0000259" key="6">
    <source>
        <dbReference type="Pfam" id="PF00496"/>
    </source>
</evidence>
<keyword evidence="5" id="KW-0472">Membrane</keyword>
<keyword evidence="3" id="KW-0813">Transport</keyword>
<keyword evidence="4" id="KW-0732">Signal</keyword>
<dbReference type="InterPro" id="IPR000914">
    <property type="entry name" value="SBP_5_dom"/>
</dbReference>
<sequence length="733" mass="82993">MPDVRRRFGSLAAPCRLIIVLLLCLLGGCDGAWNNPYPEAESENDIYYSSFRESPRHLDPARSYATDEASFTGAIYEPPLQYHYLKRPYTLIPATATEVPEPQLLDADDNPLPDDAPADQVATSVYTIELQPGIRYQPHPAFAQNDDGNPRYDDLTKADMAGIASPADFEHQGTRELHARDYVHEIKRLASPEVNSPIFGLMSSHIVGLADLRERLEAARKQLEPGESLDLTAFDFEGAQVIDDHTYEIRVDGVYPQLRYWLALAFFAPVAPEVTRFYDQPALKTRNITLDTFPVGTGAYMLTENNPNRRMVLEANPNFHGQRYPREGEDGDRAAGLLADAGKPLPFIKRAVYSLEKESIPYWNKFLQGYYDTSGISDDAFGQAIRIDEEGNPNLTQTMREHGMDLATTVLPGIYYLGFNMNDNVVGGRDESGRKLRQAISIALDMENYIPLFLNGRGIVAQGPIPPGLFGYEEGKAGMNPVVYDWKDGERVRKSIDTARELLAEAGYPNGIDPDTGQSLLVNIDTPATGPEFKTQMDWMRQQFDELGIQLVVRATTWPRFQQKIAEGNTQIYFGSGWMADYPDPENFLSQLYGPNGTAEHSGSNYANYDNPEYDRLFRDMRNMENGPERQAVIDRMLAIVRRDAPWSWGFFPRQYALYHQWLHNTKPNGMLQSSLKYLRLDTTQRAEKRREWNNPVLWPVGLGLLFLVVALAPGLWIYRRRERRAVRQTGHS</sequence>
<dbReference type="PROSITE" id="PS51257">
    <property type="entry name" value="PROKAR_LIPOPROTEIN"/>
    <property type="match status" value="1"/>
</dbReference>
<evidence type="ECO:0000313" key="8">
    <source>
        <dbReference type="Proteomes" id="UP001460888"/>
    </source>
</evidence>
<keyword evidence="5" id="KW-1133">Transmembrane helix</keyword>
<evidence type="ECO:0000256" key="2">
    <source>
        <dbReference type="ARBA" id="ARBA00005695"/>
    </source>
</evidence>
<accession>A0ABV2B0C5</accession>
<reference evidence="7 8" key="1">
    <citation type="submission" date="2013-03" db="EMBL/GenBank/DDBJ databases">
        <title>Salinisphaera dokdonensis CL-ES53 Genome Sequencing.</title>
        <authorList>
            <person name="Li C."/>
            <person name="Lai Q."/>
            <person name="Shao Z."/>
        </authorList>
    </citation>
    <scope>NUCLEOTIDE SEQUENCE [LARGE SCALE GENOMIC DNA]</scope>
    <source>
        <strain evidence="7 8">CL-ES53</strain>
    </source>
</reference>
<dbReference type="PANTHER" id="PTHR30290">
    <property type="entry name" value="PERIPLASMIC BINDING COMPONENT OF ABC TRANSPORTER"/>
    <property type="match status" value="1"/>
</dbReference>
<dbReference type="PANTHER" id="PTHR30290:SF10">
    <property type="entry name" value="PERIPLASMIC OLIGOPEPTIDE-BINDING PROTEIN-RELATED"/>
    <property type="match status" value="1"/>
</dbReference>
<evidence type="ECO:0000256" key="3">
    <source>
        <dbReference type="ARBA" id="ARBA00022448"/>
    </source>
</evidence>
<name>A0ABV2B0C5_9GAMM</name>
<organism evidence="7 8">
    <name type="scientific">Salinisphaera dokdonensis CL-ES53</name>
    <dbReference type="NCBI Taxonomy" id="1304272"/>
    <lineage>
        <taxon>Bacteria</taxon>
        <taxon>Pseudomonadati</taxon>
        <taxon>Pseudomonadota</taxon>
        <taxon>Gammaproteobacteria</taxon>
        <taxon>Salinisphaerales</taxon>
        <taxon>Salinisphaeraceae</taxon>
        <taxon>Salinisphaera</taxon>
    </lineage>
</organism>
<proteinExistence type="inferred from homology"/>
<dbReference type="Gene3D" id="3.90.76.10">
    <property type="entry name" value="Dipeptide-binding Protein, Domain 1"/>
    <property type="match status" value="1"/>
</dbReference>
<dbReference type="SUPFAM" id="SSF53850">
    <property type="entry name" value="Periplasmic binding protein-like II"/>
    <property type="match status" value="1"/>
</dbReference>
<dbReference type="InterPro" id="IPR039424">
    <property type="entry name" value="SBP_5"/>
</dbReference>
<evidence type="ECO:0000256" key="4">
    <source>
        <dbReference type="ARBA" id="ARBA00022729"/>
    </source>
</evidence>
<protein>
    <submittedName>
        <fullName evidence="7">Dipeptide ABC transporter substrate-binding protein</fullName>
    </submittedName>
</protein>
<dbReference type="Pfam" id="PF00496">
    <property type="entry name" value="SBP_bac_5"/>
    <property type="match status" value="1"/>
</dbReference>
<gene>
    <name evidence="7" type="ORF">SADO_08727</name>
</gene>
<dbReference type="Gene3D" id="3.10.105.10">
    <property type="entry name" value="Dipeptide-binding Protein, Domain 3"/>
    <property type="match status" value="1"/>
</dbReference>
<feature type="transmembrane region" description="Helical" evidence="5">
    <location>
        <begin position="697"/>
        <end position="719"/>
    </location>
</feature>
<evidence type="ECO:0000256" key="1">
    <source>
        <dbReference type="ARBA" id="ARBA00004196"/>
    </source>
</evidence>
<dbReference type="RefSeq" id="WP_353110819.1">
    <property type="nucleotide sequence ID" value="NZ_APND01000002.1"/>
</dbReference>
<comment type="subcellular location">
    <subcellularLocation>
        <location evidence="1">Cell envelope</location>
    </subcellularLocation>
</comment>
<evidence type="ECO:0000256" key="5">
    <source>
        <dbReference type="SAM" id="Phobius"/>
    </source>
</evidence>
<feature type="domain" description="Solute-binding protein family 5" evidence="6">
    <location>
        <begin position="175"/>
        <end position="598"/>
    </location>
</feature>
<dbReference type="Proteomes" id="UP001460888">
    <property type="component" value="Unassembled WGS sequence"/>
</dbReference>